<name>A0A645BMR1_9ZZZZ</name>
<dbReference type="InterPro" id="IPR036388">
    <property type="entry name" value="WH-like_DNA-bd_sf"/>
</dbReference>
<dbReference type="SUPFAM" id="SSF46894">
    <property type="entry name" value="C-terminal effector domain of the bipartite response regulators"/>
    <property type="match status" value="1"/>
</dbReference>
<evidence type="ECO:0000313" key="2">
    <source>
        <dbReference type="EMBL" id="MPM66770.1"/>
    </source>
</evidence>
<dbReference type="GO" id="GO:0003677">
    <property type="term" value="F:DNA binding"/>
    <property type="evidence" value="ECO:0007669"/>
    <property type="project" value="InterPro"/>
</dbReference>
<organism evidence="2">
    <name type="scientific">bioreactor metagenome</name>
    <dbReference type="NCBI Taxonomy" id="1076179"/>
    <lineage>
        <taxon>unclassified sequences</taxon>
        <taxon>metagenomes</taxon>
        <taxon>ecological metagenomes</taxon>
    </lineage>
</organism>
<dbReference type="SMART" id="SM01043">
    <property type="entry name" value="BTAD"/>
    <property type="match status" value="1"/>
</dbReference>
<evidence type="ECO:0000259" key="1">
    <source>
        <dbReference type="SMART" id="SM01043"/>
    </source>
</evidence>
<dbReference type="PANTHER" id="PTHR35807">
    <property type="entry name" value="TRANSCRIPTIONAL REGULATOR REDD-RELATED"/>
    <property type="match status" value="1"/>
</dbReference>
<protein>
    <recommendedName>
        <fullName evidence="1">Bacterial transcriptional activator domain-containing protein</fullName>
    </recommendedName>
</protein>
<dbReference type="SUPFAM" id="SSF48452">
    <property type="entry name" value="TPR-like"/>
    <property type="match status" value="1"/>
</dbReference>
<reference evidence="2" key="1">
    <citation type="submission" date="2019-08" db="EMBL/GenBank/DDBJ databases">
        <authorList>
            <person name="Kucharzyk K."/>
            <person name="Murdoch R.W."/>
            <person name="Higgins S."/>
            <person name="Loffler F."/>
        </authorList>
    </citation>
    <scope>NUCLEOTIDE SEQUENCE</scope>
</reference>
<comment type="caution">
    <text evidence="2">The sequence shown here is derived from an EMBL/GenBank/DDBJ whole genome shotgun (WGS) entry which is preliminary data.</text>
</comment>
<feature type="domain" description="Bacterial transcriptional activator" evidence="1">
    <location>
        <begin position="116"/>
        <end position="259"/>
    </location>
</feature>
<gene>
    <name evidence="2" type="ORF">SDC9_113681</name>
</gene>
<dbReference type="Gene3D" id="1.10.10.10">
    <property type="entry name" value="Winged helix-like DNA-binding domain superfamily/Winged helix DNA-binding domain"/>
    <property type="match status" value="1"/>
</dbReference>
<sequence length="404" mass="45590">MTGEAVVNPAAVVSVNLLGGFGMELGGAVLTDEINRSQKLWSVLSYLIVHRNRNIPQSELIEVFWPDDESANPGSALKTLLYRIRIMLEPLFGSALCPILSQRGSYSWNRAIDCRTDAGQFEALCRRAERESLPPQERIGLYRQALALYKGDFLPKLDGELWVVSIGTHYHTMYLTAVKNMARLLDEAGEYEEMAQICSGAIRLDQLDEEIHILLIRALLRQGKSAAALSRYEYATETLYRSLGVRPSEELRALYTSIMTVEQGLETDLEVIQGDLRETARRPGAFFCEYGFFREAYRLEARRAKRSGSCVHVALITLSLPDGGMPPLKFLNAAMDRLLAELTGGLRRGDVLSRYSSAQYVALLPSANFEDSSMVMNRIVSSFYRSYRRNFLKLSYKIRELELE</sequence>
<dbReference type="GO" id="GO:0006355">
    <property type="term" value="P:regulation of DNA-templated transcription"/>
    <property type="evidence" value="ECO:0007669"/>
    <property type="project" value="InterPro"/>
</dbReference>
<dbReference type="InterPro" id="IPR051677">
    <property type="entry name" value="AfsR-DnrI-RedD_regulator"/>
</dbReference>
<dbReference type="InterPro" id="IPR005158">
    <property type="entry name" value="BTAD"/>
</dbReference>
<dbReference type="InterPro" id="IPR016032">
    <property type="entry name" value="Sig_transdc_resp-reg_C-effctor"/>
</dbReference>
<proteinExistence type="predicted"/>
<dbReference type="Gene3D" id="1.25.40.10">
    <property type="entry name" value="Tetratricopeptide repeat domain"/>
    <property type="match status" value="1"/>
</dbReference>
<dbReference type="Pfam" id="PF03704">
    <property type="entry name" value="BTAD"/>
    <property type="match status" value="1"/>
</dbReference>
<dbReference type="InterPro" id="IPR011990">
    <property type="entry name" value="TPR-like_helical_dom_sf"/>
</dbReference>
<dbReference type="AlphaFoldDB" id="A0A645BMR1"/>
<accession>A0A645BMR1</accession>
<dbReference type="EMBL" id="VSSQ01021286">
    <property type="protein sequence ID" value="MPM66770.1"/>
    <property type="molecule type" value="Genomic_DNA"/>
</dbReference>